<protein>
    <recommendedName>
        <fullName evidence="3">Intracellular sulfur oxidation protein, DsrE/DsrF family</fullName>
    </recommendedName>
</protein>
<reference evidence="2" key="1">
    <citation type="journal article" date="2019" name="Int. J. Syst. Evol. Microbiol.">
        <title>The Global Catalogue of Microorganisms (GCM) 10K type strain sequencing project: providing services to taxonomists for standard genome sequencing and annotation.</title>
        <authorList>
            <consortium name="The Broad Institute Genomics Platform"/>
            <consortium name="The Broad Institute Genome Sequencing Center for Infectious Disease"/>
            <person name="Wu L."/>
            <person name="Ma J."/>
        </authorList>
    </citation>
    <scope>NUCLEOTIDE SEQUENCE [LARGE SCALE GENOMIC DNA]</scope>
    <source>
        <strain evidence="2">JCM 14546</strain>
    </source>
</reference>
<dbReference type="Proteomes" id="UP001500755">
    <property type="component" value="Unassembled WGS sequence"/>
</dbReference>
<dbReference type="RefSeq" id="WP_344310349.1">
    <property type="nucleotide sequence ID" value="NZ_BAAANO010000029.1"/>
</dbReference>
<evidence type="ECO:0000313" key="1">
    <source>
        <dbReference type="EMBL" id="GAA2013155.1"/>
    </source>
</evidence>
<accession>A0ABP5F320</accession>
<name>A0ABP5F320_9MICO</name>
<comment type="caution">
    <text evidence="1">The sequence shown here is derived from an EMBL/GenBank/DDBJ whole genome shotgun (WGS) entry which is preliminary data.</text>
</comment>
<gene>
    <name evidence="1" type="ORF">GCM10009755_25980</name>
</gene>
<evidence type="ECO:0000313" key="2">
    <source>
        <dbReference type="Proteomes" id="UP001500755"/>
    </source>
</evidence>
<dbReference type="EMBL" id="BAAANO010000029">
    <property type="protein sequence ID" value="GAA2013155.1"/>
    <property type="molecule type" value="Genomic_DNA"/>
</dbReference>
<keyword evidence="2" id="KW-1185">Reference proteome</keyword>
<evidence type="ECO:0008006" key="3">
    <source>
        <dbReference type="Google" id="ProtNLM"/>
    </source>
</evidence>
<dbReference type="InterPro" id="IPR027396">
    <property type="entry name" value="DsrEFH-like"/>
</dbReference>
<proteinExistence type="predicted"/>
<sequence length="108" mass="11523">MDQSRREVILHVSDDPDDLQRALDAAAGLQATDLGVRVRVIVNGPALAGLTGTDAIEMPEHTQVAACNIGLERRGIDPDELRPEVQTVPSAVTTIVQAQLDGAAYIRI</sequence>
<organism evidence="1 2">
    <name type="scientific">Brevibacterium samyangense</name>
    <dbReference type="NCBI Taxonomy" id="366888"/>
    <lineage>
        <taxon>Bacteria</taxon>
        <taxon>Bacillati</taxon>
        <taxon>Actinomycetota</taxon>
        <taxon>Actinomycetes</taxon>
        <taxon>Micrococcales</taxon>
        <taxon>Brevibacteriaceae</taxon>
        <taxon>Brevibacterium</taxon>
    </lineage>
</organism>
<dbReference type="Gene3D" id="3.40.1260.10">
    <property type="entry name" value="DsrEFH-like"/>
    <property type="match status" value="1"/>
</dbReference>
<dbReference type="SUPFAM" id="SSF75169">
    <property type="entry name" value="DsrEFH-like"/>
    <property type="match status" value="1"/>
</dbReference>